<protein>
    <submittedName>
        <fullName evidence="1">DUF386 domain-containing protein</fullName>
    </submittedName>
</protein>
<dbReference type="InterPro" id="IPR037012">
    <property type="entry name" value="NanQ/TabA/YiaL_sf"/>
</dbReference>
<evidence type="ECO:0000313" key="1">
    <source>
        <dbReference type="EMBL" id="AZT44400.1"/>
    </source>
</evidence>
<dbReference type="RefSeq" id="WP_168445646.1">
    <property type="nucleotide sequence ID" value="NZ_CP034699.1"/>
</dbReference>
<keyword evidence="1" id="KW-0614">Plasmid</keyword>
<sequence length="163" mass="18114">MIVSSLDVWAAQAPACHPVLRQAVAFAAGCADRPFVAGKIDIIPGRLFCLLQEMDSVPFHTSRPESHRQFIDLQYLIAGEERMGVSRAGSGLHHIVENRTPQQDLLFWDVRNGETEVVLTPGMFAVFFPDDIHRPCCCLPDKGPTHLRKAVIKIDRALLEASQ</sequence>
<dbReference type="InterPro" id="IPR004375">
    <property type="entry name" value="NanQ/TabA/YiaL"/>
</dbReference>
<geneLocation type="plasmid" evidence="1">
    <name>pRSE40</name>
</geneLocation>
<gene>
    <name evidence="1" type="ORF">EL007_24390</name>
</gene>
<name>A0A3T0CIN1_SALET</name>
<reference evidence="1" key="1">
    <citation type="submission" date="2018-12" db="EMBL/GenBank/DDBJ databases">
        <title>Complete genome sequences of twenty non-typhoidal Salmonella isolates from Rwanda.</title>
        <authorList>
            <person name="Byukusenge M."/>
            <person name="Li L."/>
            <person name="Subhashinie K."/>
            <person name="Nzayirambaho M."/>
            <person name="Kuchipudi S.V."/>
            <person name="Jayarao B.M."/>
        </authorList>
    </citation>
    <scope>NUCLEOTIDE SEQUENCE</scope>
    <source>
        <strain evidence="1">RSE40</strain>
        <plasmid evidence="1">pRSE40</plasmid>
    </source>
</reference>
<dbReference type="NCBIfam" id="TIGR00022">
    <property type="entry name" value="YhcH/YjgK/YiaL family protein"/>
    <property type="match status" value="1"/>
</dbReference>
<organism evidence="1">
    <name type="scientific">Salmonella enterica subsp. enterica serovar Karamoja</name>
    <dbReference type="NCBI Taxonomy" id="2500153"/>
    <lineage>
        <taxon>Bacteria</taxon>
        <taxon>Pseudomonadati</taxon>
        <taxon>Pseudomonadota</taxon>
        <taxon>Gammaproteobacteria</taxon>
        <taxon>Enterobacterales</taxon>
        <taxon>Enterobacteriaceae</taxon>
        <taxon>Salmonella</taxon>
    </lineage>
</organism>
<dbReference type="Pfam" id="PF04074">
    <property type="entry name" value="DUF386"/>
    <property type="match status" value="1"/>
</dbReference>
<dbReference type="Gene3D" id="2.60.120.370">
    <property type="entry name" value="YhcH/YjgK/YiaL"/>
    <property type="match status" value="1"/>
</dbReference>
<dbReference type="PANTHER" id="PTHR34986">
    <property type="entry name" value="EVOLVED BETA-GALACTOSIDASE SUBUNIT BETA"/>
    <property type="match status" value="1"/>
</dbReference>
<accession>A0A3T0CIN1</accession>
<dbReference type="GO" id="GO:0005829">
    <property type="term" value="C:cytosol"/>
    <property type="evidence" value="ECO:0007669"/>
    <property type="project" value="TreeGrafter"/>
</dbReference>
<dbReference type="AlphaFoldDB" id="A0A3T0CIN1"/>
<dbReference type="PANTHER" id="PTHR34986:SF1">
    <property type="entry name" value="PROTEIN YIAL"/>
    <property type="match status" value="1"/>
</dbReference>
<dbReference type="SUPFAM" id="SSF51197">
    <property type="entry name" value="Clavaminate synthase-like"/>
    <property type="match status" value="1"/>
</dbReference>
<dbReference type="EMBL" id="CP034699">
    <property type="protein sequence ID" value="AZT44400.1"/>
    <property type="molecule type" value="Genomic_DNA"/>
</dbReference>
<proteinExistence type="predicted"/>